<dbReference type="AlphaFoldDB" id="A0A9D1GYK7"/>
<feature type="region of interest" description="Disordered" evidence="1">
    <location>
        <begin position="95"/>
        <end position="114"/>
    </location>
</feature>
<gene>
    <name evidence="2" type="ORF">IAA98_08025</name>
</gene>
<name>A0A9D1GYK7_9ACTN</name>
<comment type="caution">
    <text evidence="2">The sequence shown here is derived from an EMBL/GenBank/DDBJ whole genome shotgun (WGS) entry which is preliminary data.</text>
</comment>
<dbReference type="EMBL" id="DVLP01000241">
    <property type="protein sequence ID" value="HIT75517.1"/>
    <property type="molecule type" value="Genomic_DNA"/>
</dbReference>
<evidence type="ECO:0000256" key="1">
    <source>
        <dbReference type="SAM" id="MobiDB-lite"/>
    </source>
</evidence>
<organism evidence="2 3">
    <name type="scientific">Candidatus Avipropionibacterium avicola</name>
    <dbReference type="NCBI Taxonomy" id="2840701"/>
    <lineage>
        <taxon>Bacteria</taxon>
        <taxon>Bacillati</taxon>
        <taxon>Actinomycetota</taxon>
        <taxon>Actinomycetes</taxon>
        <taxon>Propionibacteriales</taxon>
        <taxon>Propionibacteriaceae</taxon>
        <taxon>Propionibacteriaceae incertae sedis</taxon>
        <taxon>Candidatus Avipropionibacterium</taxon>
    </lineage>
</organism>
<reference evidence="2" key="1">
    <citation type="submission" date="2020-10" db="EMBL/GenBank/DDBJ databases">
        <authorList>
            <person name="Gilroy R."/>
        </authorList>
    </citation>
    <scope>NUCLEOTIDE SEQUENCE</scope>
    <source>
        <strain evidence="2">ChiGjej1B1-24693</strain>
    </source>
</reference>
<proteinExistence type="predicted"/>
<accession>A0A9D1GYK7</accession>
<reference evidence="2" key="2">
    <citation type="journal article" date="2021" name="PeerJ">
        <title>Extensive microbial diversity within the chicken gut microbiome revealed by metagenomics and culture.</title>
        <authorList>
            <person name="Gilroy R."/>
            <person name="Ravi A."/>
            <person name="Getino M."/>
            <person name="Pursley I."/>
            <person name="Horton D.L."/>
            <person name="Alikhan N.F."/>
            <person name="Baker D."/>
            <person name="Gharbi K."/>
            <person name="Hall N."/>
            <person name="Watson M."/>
            <person name="Adriaenssens E.M."/>
            <person name="Foster-Nyarko E."/>
            <person name="Jarju S."/>
            <person name="Secka A."/>
            <person name="Antonio M."/>
            <person name="Oren A."/>
            <person name="Chaudhuri R.R."/>
            <person name="La Ragione R."/>
            <person name="Hildebrand F."/>
            <person name="Pallen M.J."/>
        </authorList>
    </citation>
    <scope>NUCLEOTIDE SEQUENCE</scope>
    <source>
        <strain evidence="2">ChiGjej1B1-24693</strain>
    </source>
</reference>
<evidence type="ECO:0000313" key="2">
    <source>
        <dbReference type="EMBL" id="HIT75517.1"/>
    </source>
</evidence>
<dbReference type="InterPro" id="IPR006311">
    <property type="entry name" value="TAT_signal"/>
</dbReference>
<evidence type="ECO:0000313" key="3">
    <source>
        <dbReference type="Proteomes" id="UP000886842"/>
    </source>
</evidence>
<dbReference type="PROSITE" id="PS51318">
    <property type="entry name" value="TAT"/>
    <property type="match status" value="1"/>
</dbReference>
<protein>
    <submittedName>
        <fullName evidence="2">Peptidase C14</fullName>
    </submittedName>
</protein>
<dbReference type="Proteomes" id="UP000886842">
    <property type="component" value="Unassembled WGS sequence"/>
</dbReference>
<sequence length="718" mass="77357">MSEPDPSPHHTGRRALIGAAGVSGLALGAMALAARPAHADESSLTPVHAVSDAARLVASRTDTIADGTLVQLAGHSEPGDGGGRLVRFDATSTADDNGGTVLRPHDRSGRTRPGRWITLHAGTGDFRWFGIRGADHDADDALDALVADPTISRIEAHTDLNFTRRHRFTRSHLVLDFGGHTMTTDRIEAADEDDPFAAVLCFRGEVTDEVHEHELSETMPELRDDYPVGSSDGFRVGQWWALEVNALTGTWERELQRLVRVTQIVDPTHIRVDHKLGWELDAGRTLSWRRIEPVEQVHVRNLRFVGVAGGDQFTGSHPIAYEYAVHCDVENVHGEATFWPLVMRRWGTHFTTRSCSLTNPASVTWGGAGYLTQQIYCNYGHVVDCHTSNARHLNDWTASSYGLVENCHGDGDDQGPFVTHGQYEHDLTYVQNSGLMTFANSGAAWGGAAKRITVIRHVCSWFVARVKVIDLSLQDVQVIAKDGLDGSGMLWINADGAQLRGCRADDTLVISQASESSGRPTVIEDCDFATLAGSSVIQDSVTSPIHLVRTTLTGLDDVAFAGSGPILLDQCRLDGDSGGRLSVAGDLTVRGGSLTGLGLVATAAQDQHVRLSETDVTGQPSGDALLSRADGDGTVTWELRGVHSTATGDIRHATVDTGVNRWTAVGCTFDGGSLELTEDAFPDEGGWVRHSDNVETAVDRISLPGKGKNVLVEHNLTL</sequence>